<dbReference type="KEGG" id="vg:26796612"/>
<dbReference type="RefSeq" id="YP_009225551.1">
    <property type="nucleotide sequence ID" value="NC_029094.1"/>
</dbReference>
<dbReference type="GeneID" id="26796612"/>
<evidence type="ECO:0000313" key="1">
    <source>
        <dbReference type="EMBL" id="AKO61018.1"/>
    </source>
</evidence>
<dbReference type="EMBL" id="KR534323">
    <property type="protein sequence ID" value="AKO61018.1"/>
    <property type="molecule type" value="Genomic_DNA"/>
</dbReference>
<organism evidence="1 2">
    <name type="scientific">Pseudoalteromonas phage H101</name>
    <dbReference type="NCBI Taxonomy" id="1654919"/>
    <lineage>
        <taxon>Viruses</taxon>
        <taxon>Duplodnaviria</taxon>
        <taxon>Heunggongvirae</taxon>
        <taxon>Uroviricota</taxon>
        <taxon>Caudoviricetes</taxon>
        <taxon>Shandongvirus</taxon>
        <taxon>Shandongvirus H101</taxon>
    </lineage>
</organism>
<reference evidence="1 2" key="1">
    <citation type="submission" date="2015-05" db="EMBL/GenBank/DDBJ databases">
        <authorList>
            <person name="Wang D.B."/>
            <person name="Wang M."/>
        </authorList>
    </citation>
    <scope>NUCLEOTIDE SEQUENCE [LARGE SCALE GENOMIC DNA]</scope>
</reference>
<accession>A0A0H4IRU8</accession>
<evidence type="ECO:0000313" key="2">
    <source>
        <dbReference type="Proteomes" id="UP000202763"/>
    </source>
</evidence>
<name>A0A0H4IRU8_9CAUD</name>
<keyword evidence="2" id="KW-1185">Reference proteome</keyword>
<protein>
    <submittedName>
        <fullName evidence="1">Uncharacterized protein</fullName>
    </submittedName>
</protein>
<proteinExistence type="predicted"/>
<sequence>MEEENKVRKFRLVDKQGFLGAHSYNSSLLNEVNSDIFSGTVDEEGHLINRDISNASLITTNEFQFFEEITDEQETPALEETLYWQEDQPLTAGLIVGKNCSGDREFFVKYVGDYYVVLSDKREETTSTISNLRSLVKSDKDVIFDEVLSLWKSQSLDNAYDNKSSVVHLESFFNIVYQVMKGES</sequence>
<dbReference type="Proteomes" id="UP000202763">
    <property type="component" value="Segment"/>
</dbReference>